<comment type="caution">
    <text evidence="2">The sequence shown here is derived from an EMBL/GenBank/DDBJ whole genome shotgun (WGS) entry which is preliminary data.</text>
</comment>
<feature type="compositionally biased region" description="Basic and acidic residues" evidence="1">
    <location>
        <begin position="27"/>
        <end position="51"/>
    </location>
</feature>
<evidence type="ECO:0000313" key="3">
    <source>
        <dbReference type="Proteomes" id="UP000324222"/>
    </source>
</evidence>
<name>A0A5B7IBK6_PORTR</name>
<evidence type="ECO:0000313" key="2">
    <source>
        <dbReference type="EMBL" id="MPC79296.1"/>
    </source>
</evidence>
<organism evidence="2 3">
    <name type="scientific">Portunus trituberculatus</name>
    <name type="common">Swimming crab</name>
    <name type="synonym">Neptunus trituberculatus</name>
    <dbReference type="NCBI Taxonomy" id="210409"/>
    <lineage>
        <taxon>Eukaryota</taxon>
        <taxon>Metazoa</taxon>
        <taxon>Ecdysozoa</taxon>
        <taxon>Arthropoda</taxon>
        <taxon>Crustacea</taxon>
        <taxon>Multicrustacea</taxon>
        <taxon>Malacostraca</taxon>
        <taxon>Eumalacostraca</taxon>
        <taxon>Eucarida</taxon>
        <taxon>Decapoda</taxon>
        <taxon>Pleocyemata</taxon>
        <taxon>Brachyura</taxon>
        <taxon>Eubrachyura</taxon>
        <taxon>Portunoidea</taxon>
        <taxon>Portunidae</taxon>
        <taxon>Portuninae</taxon>
        <taxon>Portunus</taxon>
    </lineage>
</organism>
<gene>
    <name evidence="2" type="ORF">E2C01_073814</name>
</gene>
<dbReference type="AlphaFoldDB" id="A0A5B7IBK6"/>
<accession>A0A5B7IBK6</accession>
<dbReference type="EMBL" id="VSRR010050755">
    <property type="protein sequence ID" value="MPC79296.1"/>
    <property type="molecule type" value="Genomic_DNA"/>
</dbReference>
<feature type="compositionally biased region" description="Basic residues" evidence="1">
    <location>
        <begin position="137"/>
        <end position="151"/>
    </location>
</feature>
<protein>
    <submittedName>
        <fullName evidence="2">Uncharacterized protein</fullName>
    </submittedName>
</protein>
<sequence>MINGDRRGGVLRKKGQEAKSSSLRRTVIKETKIKRDREERVQSHIKGDKTRSSLSAPPGRRIRAAEGKKASGGDVALSSEAPTAHAASHRTPDTLPPASPPPRYTLPRRVVCGPNHRTVPQAKHGHATPAAATPPPTRRHHRHIPSMRKGRSLLIAIK</sequence>
<evidence type="ECO:0000256" key="1">
    <source>
        <dbReference type="SAM" id="MobiDB-lite"/>
    </source>
</evidence>
<reference evidence="2 3" key="1">
    <citation type="submission" date="2019-05" db="EMBL/GenBank/DDBJ databases">
        <title>Another draft genome of Portunus trituberculatus and its Hox gene families provides insights of decapod evolution.</title>
        <authorList>
            <person name="Jeong J.-H."/>
            <person name="Song I."/>
            <person name="Kim S."/>
            <person name="Choi T."/>
            <person name="Kim D."/>
            <person name="Ryu S."/>
            <person name="Kim W."/>
        </authorList>
    </citation>
    <scope>NUCLEOTIDE SEQUENCE [LARGE SCALE GENOMIC DNA]</scope>
    <source>
        <tissue evidence="2">Muscle</tissue>
    </source>
</reference>
<proteinExistence type="predicted"/>
<keyword evidence="3" id="KW-1185">Reference proteome</keyword>
<dbReference type="Proteomes" id="UP000324222">
    <property type="component" value="Unassembled WGS sequence"/>
</dbReference>
<feature type="region of interest" description="Disordered" evidence="1">
    <location>
        <begin position="1"/>
        <end position="151"/>
    </location>
</feature>
<feature type="compositionally biased region" description="Pro residues" evidence="1">
    <location>
        <begin position="94"/>
        <end position="104"/>
    </location>
</feature>